<comment type="subcellular location">
    <subcellularLocation>
        <location evidence="1">Nucleus</location>
    </subcellularLocation>
</comment>
<evidence type="ECO:0000256" key="2">
    <source>
        <dbReference type="ARBA" id="ARBA00023015"/>
    </source>
</evidence>
<dbReference type="PANTHER" id="PTHR31920">
    <property type="entry name" value="B3 DOMAIN-CONTAINING"/>
    <property type="match status" value="1"/>
</dbReference>
<reference evidence="8" key="1">
    <citation type="journal article" date="2025" name="Foods">
        <title>Unveiling the Microbial Signatures of Arabica Coffee Cherries: Insights into Ripeness Specific Diversity, Functional Traits, and Implications for Quality and Safety.</title>
        <authorList>
            <consortium name="RefSeq"/>
            <person name="Tenea G.N."/>
            <person name="Cifuentes V."/>
            <person name="Reyes P."/>
            <person name="Cevallos-Vallejos M."/>
        </authorList>
    </citation>
    <scope>NUCLEOTIDE SEQUENCE [LARGE SCALE GENOMIC DNA]</scope>
</reference>
<dbReference type="PROSITE" id="PS50863">
    <property type="entry name" value="B3"/>
    <property type="match status" value="2"/>
</dbReference>
<name>A0A6P6X386_COFAR</name>
<dbReference type="GeneID" id="113739148"/>
<dbReference type="OrthoDB" id="1666376at2759"/>
<feature type="region of interest" description="Disordered" evidence="6">
    <location>
        <begin position="124"/>
        <end position="166"/>
    </location>
</feature>
<dbReference type="Gene3D" id="2.40.330.10">
    <property type="entry name" value="DNA-binding pseudobarrel domain"/>
    <property type="match status" value="2"/>
</dbReference>
<feature type="compositionally biased region" description="Polar residues" evidence="6">
    <location>
        <begin position="143"/>
        <end position="154"/>
    </location>
</feature>
<keyword evidence="4" id="KW-0804">Transcription</keyword>
<dbReference type="RefSeq" id="XP_027122193.2">
    <property type="nucleotide sequence ID" value="XM_027266392.2"/>
</dbReference>
<dbReference type="GO" id="GO:0003677">
    <property type="term" value="F:DNA binding"/>
    <property type="evidence" value="ECO:0007669"/>
    <property type="project" value="UniProtKB-KW"/>
</dbReference>
<proteinExistence type="predicted"/>
<keyword evidence="3" id="KW-0238">DNA-binding</keyword>
<sequence length="304" mass="34064">MAGIPALSSLNAPLASLGNSDCEKIPPDFVKKFDKDVPQTFILEGPQGRSWLILVVKVGECFYFQEGWQNFVEDNSLENDDFLTFCYSGCSTFYVEIFGKHGCRKKVACTTWKDNAMHRNDNAVEQLHGKSNNSPKQMGRSLRSGTRGSCSEISQAGKVQDNSRHNSDPFKVQLTKTYANKYVKFPRDFENVENHWRNGKSAFLRVQGREWKVNIAKSGKYFFLSTGWSTFAKENSLKEGDECNFELIDNNADGIVLKVNTSKFPDKSSSLEVASLVKSYKSGDCVVVIRIGKDGVSYAICGYL</sequence>
<keyword evidence="8" id="KW-1185">Reference proteome</keyword>
<protein>
    <submittedName>
        <fullName evidence="9">B3 domain-containing protein At3g17010-like</fullName>
    </submittedName>
</protein>
<dbReference type="AlphaFoldDB" id="A0A6P6X386"/>
<dbReference type="SMART" id="SM01019">
    <property type="entry name" value="B3"/>
    <property type="match status" value="2"/>
</dbReference>
<dbReference type="SUPFAM" id="SSF101936">
    <property type="entry name" value="DNA-binding pseudobarrel domain"/>
    <property type="match status" value="2"/>
</dbReference>
<evidence type="ECO:0000256" key="3">
    <source>
        <dbReference type="ARBA" id="ARBA00023125"/>
    </source>
</evidence>
<feature type="domain" description="TF-B3" evidence="7">
    <location>
        <begin position="25"/>
        <end position="101"/>
    </location>
</feature>
<dbReference type="GO" id="GO:0005634">
    <property type="term" value="C:nucleus"/>
    <property type="evidence" value="ECO:0007669"/>
    <property type="project" value="UniProtKB-SubCell"/>
</dbReference>
<evidence type="ECO:0000313" key="8">
    <source>
        <dbReference type="Proteomes" id="UP001652660"/>
    </source>
</evidence>
<dbReference type="Proteomes" id="UP001652660">
    <property type="component" value="Chromosome 4c"/>
</dbReference>
<dbReference type="InterPro" id="IPR050655">
    <property type="entry name" value="Plant_B3_domain"/>
</dbReference>
<organism evidence="8 9">
    <name type="scientific">Coffea arabica</name>
    <name type="common">Arabian coffee</name>
    <dbReference type="NCBI Taxonomy" id="13443"/>
    <lineage>
        <taxon>Eukaryota</taxon>
        <taxon>Viridiplantae</taxon>
        <taxon>Streptophyta</taxon>
        <taxon>Embryophyta</taxon>
        <taxon>Tracheophyta</taxon>
        <taxon>Spermatophyta</taxon>
        <taxon>Magnoliopsida</taxon>
        <taxon>eudicotyledons</taxon>
        <taxon>Gunneridae</taxon>
        <taxon>Pentapetalae</taxon>
        <taxon>asterids</taxon>
        <taxon>lamiids</taxon>
        <taxon>Gentianales</taxon>
        <taxon>Rubiaceae</taxon>
        <taxon>Ixoroideae</taxon>
        <taxon>Gardenieae complex</taxon>
        <taxon>Bertiereae - Coffeeae clade</taxon>
        <taxon>Coffeeae</taxon>
        <taxon>Coffea</taxon>
    </lineage>
</organism>
<evidence type="ECO:0000256" key="5">
    <source>
        <dbReference type="ARBA" id="ARBA00023242"/>
    </source>
</evidence>
<evidence type="ECO:0000256" key="1">
    <source>
        <dbReference type="ARBA" id="ARBA00004123"/>
    </source>
</evidence>
<gene>
    <name evidence="9" type="primary">LOC113739148</name>
</gene>
<dbReference type="InterPro" id="IPR015300">
    <property type="entry name" value="DNA-bd_pseudobarrel_sf"/>
</dbReference>
<evidence type="ECO:0000256" key="6">
    <source>
        <dbReference type="SAM" id="MobiDB-lite"/>
    </source>
</evidence>
<dbReference type="CDD" id="cd10017">
    <property type="entry name" value="B3_DNA"/>
    <property type="match status" value="2"/>
</dbReference>
<reference evidence="9" key="2">
    <citation type="submission" date="2025-08" db="UniProtKB">
        <authorList>
            <consortium name="RefSeq"/>
        </authorList>
    </citation>
    <scope>IDENTIFICATION</scope>
    <source>
        <tissue evidence="9">Leaves</tissue>
    </source>
</reference>
<accession>A0A6P6X386</accession>
<evidence type="ECO:0000256" key="4">
    <source>
        <dbReference type="ARBA" id="ARBA00023163"/>
    </source>
</evidence>
<keyword evidence="2" id="KW-0805">Transcription regulation</keyword>
<dbReference type="PANTHER" id="PTHR31920:SF148">
    <property type="entry name" value="B3 DOMAIN-CONTAINING PROTEIN OS03G0621600"/>
    <property type="match status" value="1"/>
</dbReference>
<keyword evidence="5" id="KW-0539">Nucleus</keyword>
<evidence type="ECO:0000313" key="9">
    <source>
        <dbReference type="RefSeq" id="XP_027122193.2"/>
    </source>
</evidence>
<dbReference type="InterPro" id="IPR003340">
    <property type="entry name" value="B3_DNA-bd"/>
</dbReference>
<feature type="domain" description="TF-B3" evidence="7">
    <location>
        <begin position="168"/>
        <end position="262"/>
    </location>
</feature>
<evidence type="ECO:0000259" key="7">
    <source>
        <dbReference type="PROSITE" id="PS50863"/>
    </source>
</evidence>
<dbReference type="Pfam" id="PF02362">
    <property type="entry name" value="B3"/>
    <property type="match status" value="2"/>
</dbReference>